<keyword evidence="1 5" id="KW-0547">Nucleotide-binding</keyword>
<keyword evidence="4 5" id="KW-0694">RNA-binding</keyword>
<keyword evidence="3 5" id="KW-0067">ATP-binding</keyword>
<feature type="compositionally biased region" description="Polar residues" evidence="6">
    <location>
        <begin position="366"/>
        <end position="384"/>
    </location>
</feature>
<feature type="compositionally biased region" description="Basic and acidic residues" evidence="6">
    <location>
        <begin position="59"/>
        <end position="92"/>
    </location>
</feature>
<evidence type="ECO:0000256" key="3">
    <source>
        <dbReference type="ARBA" id="ARBA00022840"/>
    </source>
</evidence>
<evidence type="ECO:0000313" key="9">
    <source>
        <dbReference type="EMBL" id="KNA02049.1"/>
    </source>
</evidence>
<evidence type="ECO:0000259" key="8">
    <source>
        <dbReference type="PROSITE" id="PS51194"/>
    </source>
</evidence>
<keyword evidence="7" id="KW-0732">Signal</keyword>
<feature type="region of interest" description="Disordered" evidence="6">
    <location>
        <begin position="541"/>
        <end position="590"/>
    </location>
</feature>
<feature type="compositionally biased region" description="Polar residues" evidence="6">
    <location>
        <begin position="569"/>
        <end position="579"/>
    </location>
</feature>
<reference evidence="9 10" key="1">
    <citation type="submission" date="2011-09" db="EMBL/GenBank/DDBJ databases">
        <title>The Genome Sequence of Plasmodium vivax North Korean.</title>
        <authorList>
            <consortium name="The Broad Institute Genome Sequencing Platform"/>
            <consortium name="The Broad Institute Genome Sequencing Center for Infectious Disease"/>
            <person name="Neafsey D."/>
            <person name="Carlton J."/>
            <person name="Barnwell J."/>
            <person name="Collins W."/>
            <person name="Escalante A."/>
            <person name="Mullikin J."/>
            <person name="Saul A."/>
            <person name="Guigo R."/>
            <person name="Camara F."/>
            <person name="Young S.K."/>
            <person name="Zeng Q."/>
            <person name="Gargeya S."/>
            <person name="Fitzgerald M."/>
            <person name="Haas B."/>
            <person name="Abouelleil A."/>
            <person name="Alvarado L."/>
            <person name="Arachchi H.M."/>
            <person name="Berlin A."/>
            <person name="Brown A."/>
            <person name="Chapman S.B."/>
            <person name="Chen Z."/>
            <person name="Dunbar C."/>
            <person name="Freedman E."/>
            <person name="Gearin G."/>
            <person name="Gellesch M."/>
            <person name="Goldberg J."/>
            <person name="Griggs A."/>
            <person name="Gujja S."/>
            <person name="Heiman D."/>
            <person name="Howarth C."/>
            <person name="Larson L."/>
            <person name="Lui A."/>
            <person name="MacDonald P.J.P."/>
            <person name="Montmayeur A."/>
            <person name="Murphy C."/>
            <person name="Neiman D."/>
            <person name="Pearson M."/>
            <person name="Priest M."/>
            <person name="Roberts A."/>
            <person name="Saif S."/>
            <person name="Shea T."/>
            <person name="Shenoy N."/>
            <person name="Sisk P."/>
            <person name="Stolte C."/>
            <person name="Sykes S."/>
            <person name="Wortman J."/>
            <person name="Nusbaum C."/>
            <person name="Birren B."/>
        </authorList>
    </citation>
    <scope>NUCLEOTIDE SEQUENCE [LARGE SCALE GENOMIC DNA]</scope>
    <source>
        <strain evidence="9 10">North Korean</strain>
    </source>
</reference>
<feature type="compositionally biased region" description="Low complexity" evidence="6">
    <location>
        <begin position="555"/>
        <end position="568"/>
    </location>
</feature>
<dbReference type="SMART" id="SM00490">
    <property type="entry name" value="HELICc"/>
    <property type="match status" value="1"/>
</dbReference>
<feature type="domain" description="Helicase C-terminal" evidence="8">
    <location>
        <begin position="1130"/>
        <end position="1292"/>
    </location>
</feature>
<protein>
    <recommendedName>
        <fullName evidence="5">ATP-dependent RNA helicase</fullName>
        <ecNumber evidence="5">3.6.4.13</ecNumber>
    </recommendedName>
</protein>
<evidence type="ECO:0000313" key="10">
    <source>
        <dbReference type="Proteomes" id="UP000053239"/>
    </source>
</evidence>
<feature type="compositionally biased region" description="Basic residues" evidence="6">
    <location>
        <begin position="349"/>
        <end position="362"/>
    </location>
</feature>
<dbReference type="InterPro" id="IPR027417">
    <property type="entry name" value="P-loop_NTPase"/>
</dbReference>
<evidence type="ECO:0000256" key="4">
    <source>
        <dbReference type="ARBA" id="ARBA00022884"/>
    </source>
</evidence>
<dbReference type="PROSITE" id="PS51194">
    <property type="entry name" value="HELICASE_CTER"/>
    <property type="match status" value="1"/>
</dbReference>
<dbReference type="InterPro" id="IPR001650">
    <property type="entry name" value="Helicase_C-like"/>
</dbReference>
<evidence type="ECO:0000256" key="6">
    <source>
        <dbReference type="SAM" id="MobiDB-lite"/>
    </source>
</evidence>
<feature type="compositionally biased region" description="Basic and acidic residues" evidence="6">
    <location>
        <begin position="128"/>
        <end position="140"/>
    </location>
</feature>
<accession>A0A0J9WFA1</accession>
<comment type="function">
    <text evidence="5">RNA helicase.</text>
</comment>
<dbReference type="SUPFAM" id="SSF52540">
    <property type="entry name" value="P-loop containing nucleoside triphosphate hydrolases"/>
    <property type="match status" value="1"/>
</dbReference>
<comment type="domain">
    <text evidence="5">The Q motif is unique to and characteristic of the DEAD box family of RNA helicases and controls ATP binding and hydrolysis.</text>
</comment>
<dbReference type="GO" id="GO:0003724">
    <property type="term" value="F:RNA helicase activity"/>
    <property type="evidence" value="ECO:0007669"/>
    <property type="project" value="UniProtKB-EC"/>
</dbReference>
<feature type="signal peptide" evidence="7">
    <location>
        <begin position="1"/>
        <end position="18"/>
    </location>
</feature>
<evidence type="ECO:0000256" key="5">
    <source>
        <dbReference type="RuleBase" id="RU365068"/>
    </source>
</evidence>
<comment type="catalytic activity">
    <reaction evidence="5">
        <text>ATP + H2O = ADP + phosphate + H(+)</text>
        <dbReference type="Rhea" id="RHEA:13065"/>
        <dbReference type="ChEBI" id="CHEBI:15377"/>
        <dbReference type="ChEBI" id="CHEBI:15378"/>
        <dbReference type="ChEBI" id="CHEBI:30616"/>
        <dbReference type="ChEBI" id="CHEBI:43474"/>
        <dbReference type="ChEBI" id="CHEBI:456216"/>
        <dbReference type="EC" id="3.6.4.13"/>
    </reaction>
</comment>
<feature type="compositionally biased region" description="Basic and acidic residues" evidence="6">
    <location>
        <begin position="323"/>
        <end position="334"/>
    </location>
</feature>
<keyword evidence="2 5" id="KW-0378">Hydrolase</keyword>
<feature type="region of interest" description="Disordered" evidence="6">
    <location>
        <begin position="268"/>
        <end position="406"/>
    </location>
</feature>
<dbReference type="GO" id="GO:0005524">
    <property type="term" value="F:ATP binding"/>
    <property type="evidence" value="ECO:0007669"/>
    <property type="project" value="UniProtKB-UniRule"/>
</dbReference>
<feature type="region of interest" description="Disordered" evidence="6">
    <location>
        <begin position="1039"/>
        <end position="1084"/>
    </location>
</feature>
<dbReference type="EC" id="3.6.4.13" evidence="5"/>
<feature type="region of interest" description="Disordered" evidence="6">
    <location>
        <begin position="737"/>
        <end position="762"/>
    </location>
</feature>
<feature type="compositionally biased region" description="Basic residues" evidence="6">
    <location>
        <begin position="204"/>
        <end position="214"/>
    </location>
</feature>
<dbReference type="OrthoDB" id="386952at2759"/>
<feature type="region of interest" description="Disordered" evidence="6">
    <location>
        <begin position="859"/>
        <end position="897"/>
    </location>
</feature>
<feature type="compositionally biased region" description="Basic residues" evidence="6">
    <location>
        <begin position="99"/>
        <end position="127"/>
    </location>
</feature>
<feature type="region of interest" description="Disordered" evidence="6">
    <location>
        <begin position="59"/>
        <end position="224"/>
    </location>
</feature>
<feature type="compositionally biased region" description="Low complexity" evidence="6">
    <location>
        <begin position="268"/>
        <end position="280"/>
    </location>
</feature>
<evidence type="ECO:0000256" key="7">
    <source>
        <dbReference type="SAM" id="SignalP"/>
    </source>
</evidence>
<organism evidence="9 10">
    <name type="scientific">Plasmodium vivax North Korean</name>
    <dbReference type="NCBI Taxonomy" id="1035514"/>
    <lineage>
        <taxon>Eukaryota</taxon>
        <taxon>Sar</taxon>
        <taxon>Alveolata</taxon>
        <taxon>Apicomplexa</taxon>
        <taxon>Aconoidasida</taxon>
        <taxon>Haemosporida</taxon>
        <taxon>Plasmodiidae</taxon>
        <taxon>Plasmodium</taxon>
        <taxon>Plasmodium (Plasmodium)</taxon>
    </lineage>
</organism>
<dbReference type="InterPro" id="IPR014001">
    <property type="entry name" value="Helicase_ATP-bd"/>
</dbReference>
<feature type="chain" id="PRO_5005325342" description="ATP-dependent RNA helicase" evidence="7">
    <location>
        <begin position="19"/>
        <end position="1335"/>
    </location>
</feature>
<sequence length="1335" mass="150963">MLSPLLLVTFILTPFVITTPRGGTHPRGRCTPTFIRTHPVHIAKNQIQLYRKKGTYVIRERGGHHQEESRKGVNRDKRGNGSSSDHRGDTQPKGESTPIHKHQVKKHHVKKHYVKHTSSNRRGKKKYTKEEVKAEKERQLRGKLRRKKIDQGILKKGKKRGRRVDSGDGGEEVEGRTDLASGPRGDSPNEGKANGGKANEGPLSRRRNRGRRTPSRKEQKILDMFQNDLNESIERLNKKTRKYELCRQNENLKSGMQGNEILRKVLAAGGSAEGRSGSSSRSKRSERRERKGSPPRAEAVQKNPRIVRYVDDISDDTAGGQTKHSDERTQKESNAEEEVELYSSPHREGRTHKGNTHRREKKKTLEQTNMTKLSRQKGRSQPQEDYTDEQGRTNQRNHNDQVEGENVKQVKALIKIGKSIDPFRKRIHIDYDRCALSDVVRRRLAKFSSIIDLNATGGEKRVAAADEMKATTADATNATTEKCHTFADIGICDHFLNAYLKYNGIDKPTEYQAKFIPLLIFFLNNGYSDWGNCSGGGSGQMGEASNFGGASPEGTPSTQSKQSTPSTPLITQTMQTAPTGSPPTRGAPHLRAYPPVERILYVNKYNERSGKLIRTFFLHCPTGTGKTFMYVLSLFQHLTNVCFAAPPRGEETKQGDLVGVDVDSEATSCAATTSYETTSYETTPRGSAPQEGNTFYVRKEINGDVTSFLCSNVKQEQQHFVSQNRRNVAAMVNALTKRNPPGEVKPPSCDDHMGRRKRGNLSERHPKNDILIVTYNKELAVQIYHLCRDLIDSFFKSSKSKFFELNDSLVWSHLQAVDPQRKTLLERLNVDFKKKKNFNVHLLIGGNNIKYQLKGLKRPKMHLEEESPQEGGSSGGRRMPSEESPPEEDFPPMKEDPIEHVNIYVGTPGRLERLINERQIITLDSISTIVFDEYDFVFHSYGKGSEETKADKPQVENEFFSKMLRSIYGTMKKGQPGRGPLPPWTSLTNVICCSATPAVYSYLTFTRHIITTNFLRHLHGGGEAIGKQSVEGEAVGKEAVEKDAVGKDAVEKDAVGKDLSAEGEPPGEGYPRGKSPETGNRPPIDRQLEQRMLNELFDLKEFGKIPHNLIHLNYTYDRSNREWSNSATMNFLNILFSTPLRKNVLVFCNTKKRVMDLWSLFRNRFDVDIQTIFAEKNKKRKKIFKDINYANFFKNDLVDYKNLKKYVNFMFLSTNLLYRGINCMGFTTIVNFDMPSGPIEYVHRCGRIGRINNKGIIINIFEKSFRRTYRRRIFSKLGIHPYDVDCYMNNLFTLGGEEVQRHVGKEGVGKEEVGKEEVGQVGGVVKVDGVVDVDG</sequence>
<dbReference type="GO" id="GO:0016787">
    <property type="term" value="F:hydrolase activity"/>
    <property type="evidence" value="ECO:0007669"/>
    <property type="project" value="UniProtKB-KW"/>
</dbReference>
<name>A0A0J9WFA1_PLAVI</name>
<dbReference type="PANTHER" id="PTHR24031">
    <property type="entry name" value="RNA HELICASE"/>
    <property type="match status" value="1"/>
</dbReference>
<dbReference type="SMART" id="SM00487">
    <property type="entry name" value="DEXDc"/>
    <property type="match status" value="1"/>
</dbReference>
<dbReference type="Proteomes" id="UP000053239">
    <property type="component" value="Unassembled WGS sequence"/>
</dbReference>
<evidence type="ECO:0000256" key="1">
    <source>
        <dbReference type="ARBA" id="ARBA00022741"/>
    </source>
</evidence>
<evidence type="ECO:0000256" key="2">
    <source>
        <dbReference type="ARBA" id="ARBA00022801"/>
    </source>
</evidence>
<feature type="non-terminal residue" evidence="9">
    <location>
        <position position="1335"/>
    </location>
</feature>
<comment type="similarity">
    <text evidence="5">Belongs to the DEAD box helicase family.</text>
</comment>
<proteinExistence type="inferred from homology"/>
<feature type="compositionally biased region" description="Basic and acidic residues" evidence="6">
    <location>
        <begin position="1039"/>
        <end position="1060"/>
    </location>
</feature>
<dbReference type="Gene3D" id="3.40.50.300">
    <property type="entry name" value="P-loop containing nucleotide triphosphate hydrolases"/>
    <property type="match status" value="2"/>
</dbReference>
<dbReference type="Pfam" id="PF00271">
    <property type="entry name" value="Helicase_C"/>
    <property type="match status" value="1"/>
</dbReference>
<dbReference type="EMBL" id="KQ235209">
    <property type="protein sequence ID" value="KNA02049.1"/>
    <property type="molecule type" value="Genomic_DNA"/>
</dbReference>
<keyword evidence="5" id="KW-0347">Helicase</keyword>
<dbReference type="GO" id="GO:0003723">
    <property type="term" value="F:RNA binding"/>
    <property type="evidence" value="ECO:0007669"/>
    <property type="project" value="UniProtKB-UniRule"/>
</dbReference>
<gene>
    <name evidence="9" type="ORF">PVNG_04163</name>
</gene>
<feature type="compositionally biased region" description="Basic and acidic residues" evidence="6">
    <location>
        <begin position="397"/>
        <end position="406"/>
    </location>
</feature>